<dbReference type="AlphaFoldDB" id="A0A5A7UUM2"/>
<reference evidence="1 2" key="1">
    <citation type="submission" date="2019-08" db="EMBL/GenBank/DDBJ databases">
        <title>Draft genome sequences of two oriental melons (Cucumis melo L. var makuwa).</title>
        <authorList>
            <person name="Kwon S.-Y."/>
        </authorList>
    </citation>
    <scope>NUCLEOTIDE SEQUENCE [LARGE SCALE GENOMIC DNA]</scope>
    <source>
        <strain evidence="2">cv. SW 3</strain>
        <tissue evidence="1">Leaf</tissue>
    </source>
</reference>
<organism evidence="1 2">
    <name type="scientific">Cucumis melo var. makuwa</name>
    <name type="common">Oriental melon</name>
    <dbReference type="NCBI Taxonomy" id="1194695"/>
    <lineage>
        <taxon>Eukaryota</taxon>
        <taxon>Viridiplantae</taxon>
        <taxon>Streptophyta</taxon>
        <taxon>Embryophyta</taxon>
        <taxon>Tracheophyta</taxon>
        <taxon>Spermatophyta</taxon>
        <taxon>Magnoliopsida</taxon>
        <taxon>eudicotyledons</taxon>
        <taxon>Gunneridae</taxon>
        <taxon>Pentapetalae</taxon>
        <taxon>rosids</taxon>
        <taxon>fabids</taxon>
        <taxon>Cucurbitales</taxon>
        <taxon>Cucurbitaceae</taxon>
        <taxon>Benincaseae</taxon>
        <taxon>Cucumis</taxon>
    </lineage>
</organism>
<comment type="caution">
    <text evidence="1">The sequence shown here is derived from an EMBL/GenBank/DDBJ whole genome shotgun (WGS) entry which is preliminary data.</text>
</comment>
<evidence type="ECO:0000313" key="1">
    <source>
        <dbReference type="EMBL" id="KAA0058908.1"/>
    </source>
</evidence>
<accession>A0A5A7UUM2</accession>
<evidence type="ECO:0000313" key="2">
    <source>
        <dbReference type="Proteomes" id="UP000321393"/>
    </source>
</evidence>
<protein>
    <submittedName>
        <fullName evidence="1">Cytochrome P450 CYP82D47-like</fullName>
    </submittedName>
</protein>
<dbReference type="Proteomes" id="UP000321393">
    <property type="component" value="Unassembled WGS sequence"/>
</dbReference>
<name>A0A5A7UUM2_CUCMM</name>
<proteinExistence type="predicted"/>
<dbReference type="EMBL" id="SSTE01006658">
    <property type="protein sequence ID" value="KAA0058908.1"/>
    <property type="molecule type" value="Genomic_DNA"/>
</dbReference>
<gene>
    <name evidence="1" type="ORF">E6C27_scaffold98G00750</name>
</gene>
<sequence>MEMNNYPFKAYQTTTNNNDESRTMSFTNGFNETDALFYFATDMFNNAGGTSSMSDTSGVDKPISPHVVRFSNTIGVLTQDTFSVRFIKWAYVTSDYIEVVKGNLRHELTENEVNQSTMWSCLEKHTLGVANLFRKLPQMRITPVSTYLEDSQPLSKDKICEAVLGRRSDYSKGLGWVPGQSPERLLEVLHLHHMSKRCMPRKLVPSKLTLTALNN</sequence>